<feature type="compositionally biased region" description="Basic and acidic residues" evidence="4">
    <location>
        <begin position="31"/>
        <end position="46"/>
    </location>
</feature>
<name>A0A9D4G1K7_DREPO</name>
<evidence type="ECO:0000313" key="7">
    <source>
        <dbReference type="Proteomes" id="UP000828390"/>
    </source>
</evidence>
<evidence type="ECO:0000256" key="4">
    <source>
        <dbReference type="SAM" id="MobiDB-lite"/>
    </source>
</evidence>
<evidence type="ECO:0000256" key="3">
    <source>
        <dbReference type="ARBA" id="ARBA00022833"/>
    </source>
</evidence>
<dbReference type="AlphaFoldDB" id="A0A9D4G1K7"/>
<reference evidence="6" key="1">
    <citation type="journal article" date="2019" name="bioRxiv">
        <title>The Genome of the Zebra Mussel, Dreissena polymorpha: A Resource for Invasive Species Research.</title>
        <authorList>
            <person name="McCartney M.A."/>
            <person name="Auch B."/>
            <person name="Kono T."/>
            <person name="Mallez S."/>
            <person name="Zhang Y."/>
            <person name="Obille A."/>
            <person name="Becker A."/>
            <person name="Abrahante J.E."/>
            <person name="Garbe J."/>
            <person name="Badalamenti J.P."/>
            <person name="Herman A."/>
            <person name="Mangelson H."/>
            <person name="Liachko I."/>
            <person name="Sullivan S."/>
            <person name="Sone E.D."/>
            <person name="Koren S."/>
            <person name="Silverstein K.A.T."/>
            <person name="Beckman K.B."/>
            <person name="Gohl D.M."/>
        </authorList>
    </citation>
    <scope>NUCLEOTIDE SEQUENCE</scope>
    <source>
        <strain evidence="6">Duluth1</strain>
        <tissue evidence="6">Whole animal</tissue>
    </source>
</reference>
<reference evidence="6" key="2">
    <citation type="submission" date="2020-11" db="EMBL/GenBank/DDBJ databases">
        <authorList>
            <person name="McCartney M.A."/>
            <person name="Auch B."/>
            <person name="Kono T."/>
            <person name="Mallez S."/>
            <person name="Becker A."/>
            <person name="Gohl D.M."/>
            <person name="Silverstein K.A.T."/>
            <person name="Koren S."/>
            <person name="Bechman K.B."/>
            <person name="Herman A."/>
            <person name="Abrahante J.E."/>
            <person name="Garbe J."/>
        </authorList>
    </citation>
    <scope>NUCLEOTIDE SEQUENCE</scope>
    <source>
        <strain evidence="6">Duluth1</strain>
        <tissue evidence="6">Whole animal</tissue>
    </source>
</reference>
<dbReference type="Proteomes" id="UP000828390">
    <property type="component" value="Unassembled WGS sequence"/>
</dbReference>
<evidence type="ECO:0000256" key="2">
    <source>
        <dbReference type="ARBA" id="ARBA00022771"/>
    </source>
</evidence>
<organism evidence="6 7">
    <name type="scientific">Dreissena polymorpha</name>
    <name type="common">Zebra mussel</name>
    <name type="synonym">Mytilus polymorpha</name>
    <dbReference type="NCBI Taxonomy" id="45954"/>
    <lineage>
        <taxon>Eukaryota</taxon>
        <taxon>Metazoa</taxon>
        <taxon>Spiralia</taxon>
        <taxon>Lophotrochozoa</taxon>
        <taxon>Mollusca</taxon>
        <taxon>Bivalvia</taxon>
        <taxon>Autobranchia</taxon>
        <taxon>Heteroconchia</taxon>
        <taxon>Euheterodonta</taxon>
        <taxon>Imparidentia</taxon>
        <taxon>Neoheterodontei</taxon>
        <taxon>Myida</taxon>
        <taxon>Dreissenoidea</taxon>
        <taxon>Dreissenidae</taxon>
        <taxon>Dreissena</taxon>
    </lineage>
</organism>
<dbReference type="Pfam" id="PF04500">
    <property type="entry name" value="FLYWCH"/>
    <property type="match status" value="1"/>
</dbReference>
<gene>
    <name evidence="6" type="ORF">DPMN_137307</name>
</gene>
<feature type="compositionally biased region" description="Acidic residues" evidence="4">
    <location>
        <begin position="64"/>
        <end position="74"/>
    </location>
</feature>
<accession>A0A9D4G1K7</accession>
<feature type="region of interest" description="Disordered" evidence="4">
    <location>
        <begin position="1"/>
        <end position="74"/>
    </location>
</feature>
<keyword evidence="2" id="KW-0863">Zinc-finger</keyword>
<evidence type="ECO:0000259" key="5">
    <source>
        <dbReference type="Pfam" id="PF04500"/>
    </source>
</evidence>
<dbReference type="InterPro" id="IPR007588">
    <property type="entry name" value="Znf_FLYWCH"/>
</dbReference>
<sequence>MEPMDVQLHDDLEPEPSLVDLNESLDDATPEDTHEMESMDVQLHDEPEPEPTLADLNESITIESEPEPEPEPEPEIVNANDSITIDTPFELPQEIVENSIQEAPLNTSIVEEQPVVFHHLPTGSKHGNPIVISTDGYSYSVFKTLKNGGTIWRCSVRNKNVKCQAKLTSNGDKFARNSTNHCHPADPSLLYKKEKSVKIKEDSSNHLYHSAMDLARTALSDRGTRPNLPTAESLQRKANRHRKSQRPSEPTDLEFAVNQGYLN</sequence>
<feature type="domain" description="FLYWCH-type" evidence="5">
    <location>
        <begin position="134"/>
        <end position="183"/>
    </location>
</feature>
<dbReference type="PANTHER" id="PTHR20956:SF12">
    <property type="entry name" value="FLYWCH-TYPE DOMAIN-CONTAINING PROTEIN"/>
    <property type="match status" value="1"/>
</dbReference>
<dbReference type="PANTHER" id="PTHR20956">
    <property type="entry name" value="HEH2P"/>
    <property type="match status" value="1"/>
</dbReference>
<feature type="region of interest" description="Disordered" evidence="4">
    <location>
        <begin position="219"/>
        <end position="263"/>
    </location>
</feature>
<evidence type="ECO:0000256" key="1">
    <source>
        <dbReference type="ARBA" id="ARBA00022723"/>
    </source>
</evidence>
<evidence type="ECO:0000313" key="6">
    <source>
        <dbReference type="EMBL" id="KAH3808945.1"/>
    </source>
</evidence>
<dbReference type="EMBL" id="JAIWYP010000006">
    <property type="protein sequence ID" value="KAH3808945.1"/>
    <property type="molecule type" value="Genomic_DNA"/>
</dbReference>
<comment type="caution">
    <text evidence="6">The sequence shown here is derived from an EMBL/GenBank/DDBJ whole genome shotgun (WGS) entry which is preliminary data.</text>
</comment>
<dbReference type="Gene3D" id="2.20.25.240">
    <property type="match status" value="1"/>
</dbReference>
<proteinExistence type="predicted"/>
<keyword evidence="3" id="KW-0862">Zinc</keyword>
<keyword evidence="7" id="KW-1185">Reference proteome</keyword>
<protein>
    <recommendedName>
        <fullName evidence="5">FLYWCH-type domain-containing protein</fullName>
    </recommendedName>
</protein>
<keyword evidence="1" id="KW-0479">Metal-binding</keyword>
<dbReference type="GO" id="GO:0008270">
    <property type="term" value="F:zinc ion binding"/>
    <property type="evidence" value="ECO:0007669"/>
    <property type="project" value="UniProtKB-KW"/>
</dbReference>